<reference evidence="2 3" key="1">
    <citation type="submission" date="2018-02" db="EMBL/GenBank/DDBJ databases">
        <authorList>
            <person name="Cohen D.B."/>
            <person name="Kent A.D."/>
        </authorList>
    </citation>
    <scope>NUCLEOTIDE SEQUENCE [LARGE SCALE GENOMIC DNA]</scope>
    <source>
        <strain evidence="2 3">ULC007</strain>
    </source>
</reference>
<reference evidence="2 3" key="2">
    <citation type="submission" date="2018-03" db="EMBL/GenBank/DDBJ databases">
        <title>The ancient ancestry and fast evolution of plastids.</title>
        <authorList>
            <person name="Moore K.R."/>
            <person name="Magnabosco C."/>
            <person name="Momper L."/>
            <person name="Gold D.A."/>
            <person name="Bosak T."/>
            <person name="Fournier G.P."/>
        </authorList>
    </citation>
    <scope>NUCLEOTIDE SEQUENCE [LARGE SCALE GENOMIC DNA]</scope>
    <source>
        <strain evidence="2 3">ULC007</strain>
    </source>
</reference>
<feature type="transmembrane region" description="Helical" evidence="1">
    <location>
        <begin position="138"/>
        <end position="157"/>
    </location>
</feature>
<dbReference type="AlphaFoldDB" id="A0A2T1DP08"/>
<protein>
    <submittedName>
        <fullName evidence="2">DUF3120 domain-containing protein</fullName>
    </submittedName>
</protein>
<sequence length="240" mass="26543">MISYPPTPNAVRPASTIKVATATSFQTASAAQRWLVFGGAIFLVSVPVFFEAPLVRLFPWLSLLATAGWVGLSIIFSSKLKTQILGELLTGFTWTWLAGSLYWGWLRWEPTLHLPIEAIALPIALWGLTRGWCKIGNCFYLGSLFGTVVTDVYFYLVDLIPYWRQVMVVEPDMAQAILHQAVAQVQTPWGLSWVAVLAILLLSVGIVSFRSQKLHWLAFSGAVLSTILVDSLFWLAASLA</sequence>
<keyword evidence="3" id="KW-1185">Reference proteome</keyword>
<evidence type="ECO:0000313" key="2">
    <source>
        <dbReference type="EMBL" id="PSB22226.1"/>
    </source>
</evidence>
<keyword evidence="1" id="KW-1133">Transmembrane helix</keyword>
<organism evidence="2 3">
    <name type="scientific">Phormidesmis priestleyi ULC007</name>
    <dbReference type="NCBI Taxonomy" id="1920490"/>
    <lineage>
        <taxon>Bacteria</taxon>
        <taxon>Bacillati</taxon>
        <taxon>Cyanobacteriota</taxon>
        <taxon>Cyanophyceae</taxon>
        <taxon>Leptolyngbyales</taxon>
        <taxon>Leptolyngbyaceae</taxon>
        <taxon>Phormidesmis</taxon>
    </lineage>
</organism>
<keyword evidence="1" id="KW-0472">Membrane</keyword>
<dbReference type="RefSeq" id="WP_073069247.1">
    <property type="nucleotide sequence ID" value="NZ_MPPI01000001.1"/>
</dbReference>
<name>A0A2T1DP08_9CYAN</name>
<dbReference type="Proteomes" id="UP000238634">
    <property type="component" value="Unassembled WGS sequence"/>
</dbReference>
<evidence type="ECO:0000313" key="3">
    <source>
        <dbReference type="Proteomes" id="UP000238634"/>
    </source>
</evidence>
<dbReference type="Pfam" id="PF11318">
    <property type="entry name" value="DUF3120"/>
    <property type="match status" value="1"/>
</dbReference>
<dbReference type="InterPro" id="IPR021468">
    <property type="entry name" value="DUF3120"/>
</dbReference>
<feature type="transmembrane region" description="Helical" evidence="1">
    <location>
        <begin position="88"/>
        <end position="106"/>
    </location>
</feature>
<dbReference type="STRING" id="1920490.GCA_001895925_00979"/>
<feature type="transmembrane region" description="Helical" evidence="1">
    <location>
        <begin position="34"/>
        <end position="52"/>
    </location>
</feature>
<evidence type="ECO:0000256" key="1">
    <source>
        <dbReference type="SAM" id="Phobius"/>
    </source>
</evidence>
<dbReference type="EMBL" id="PVWG01000001">
    <property type="protein sequence ID" value="PSB22226.1"/>
    <property type="molecule type" value="Genomic_DNA"/>
</dbReference>
<feature type="transmembrane region" description="Helical" evidence="1">
    <location>
        <begin position="112"/>
        <end position="129"/>
    </location>
</feature>
<feature type="transmembrane region" description="Helical" evidence="1">
    <location>
        <begin position="216"/>
        <end position="237"/>
    </location>
</feature>
<keyword evidence="1" id="KW-0812">Transmembrane</keyword>
<feature type="transmembrane region" description="Helical" evidence="1">
    <location>
        <begin position="190"/>
        <end position="209"/>
    </location>
</feature>
<dbReference type="OrthoDB" id="508743at2"/>
<proteinExistence type="predicted"/>
<accession>A0A2T1DP08</accession>
<gene>
    <name evidence="2" type="ORF">C7B65_02160</name>
</gene>
<feature type="transmembrane region" description="Helical" evidence="1">
    <location>
        <begin position="58"/>
        <end position="76"/>
    </location>
</feature>
<comment type="caution">
    <text evidence="2">The sequence shown here is derived from an EMBL/GenBank/DDBJ whole genome shotgun (WGS) entry which is preliminary data.</text>
</comment>